<gene>
    <name evidence="5" type="ORF">TUBRATIS_005720</name>
</gene>
<dbReference type="AlphaFoldDB" id="A0A437AP99"/>
<keyword evidence="3" id="KW-0862">Zinc</keyword>
<dbReference type="InterPro" id="IPR004181">
    <property type="entry name" value="Znf_MIZ"/>
</dbReference>
<accession>A0A437AP99</accession>
<evidence type="ECO:0000313" key="6">
    <source>
        <dbReference type="Proteomes" id="UP000282876"/>
    </source>
</evidence>
<dbReference type="EMBL" id="RCSS01000125">
    <property type="protein sequence ID" value="RVD92908.1"/>
    <property type="molecule type" value="Genomic_DNA"/>
</dbReference>
<dbReference type="OrthoDB" id="2190619at2759"/>
<reference evidence="5 6" key="1">
    <citation type="submission" date="2018-10" db="EMBL/GenBank/DDBJ databases">
        <title>Draft genome sequence of the microsporidian Tubulinosema ratisbonensis.</title>
        <authorList>
            <person name="Polonais V."/>
            <person name="Peyretaillade E."/>
            <person name="Niehus S."/>
            <person name="Wawrzyniak I."/>
            <person name="Franchet A."/>
            <person name="Gaspin C."/>
            <person name="Reichstadt M."/>
            <person name="Belser C."/>
            <person name="Labadie K."/>
            <person name="Delbac F."/>
            <person name="Ferrandon D."/>
        </authorList>
    </citation>
    <scope>NUCLEOTIDE SEQUENCE [LARGE SCALE GENOMIC DNA]</scope>
    <source>
        <strain evidence="5 6">Franzen</strain>
    </source>
</reference>
<sequence length="139" mass="15753">MTVEKECIAERIKVIEETIKILEKSKEECLDTIENLLLHKVILKRREWNTKPNFMDAAKKSGEYLREISYLLKVEAGAMAKNANQVVCPITKRPIVDVYKAPCGHEMEKSAAITLIRQGFRGALCPVIGCKQILPNIKN</sequence>
<dbReference type="Gene3D" id="3.30.40.10">
    <property type="entry name" value="Zinc/RING finger domain, C3HC4 (zinc finger)"/>
    <property type="match status" value="1"/>
</dbReference>
<evidence type="ECO:0000256" key="1">
    <source>
        <dbReference type="ARBA" id="ARBA00022723"/>
    </source>
</evidence>
<evidence type="ECO:0000256" key="2">
    <source>
        <dbReference type="ARBA" id="ARBA00022771"/>
    </source>
</evidence>
<keyword evidence="1" id="KW-0479">Metal-binding</keyword>
<dbReference type="VEuPathDB" id="MicrosporidiaDB:TUBRATIS_005720"/>
<organism evidence="5 6">
    <name type="scientific">Tubulinosema ratisbonensis</name>
    <dbReference type="NCBI Taxonomy" id="291195"/>
    <lineage>
        <taxon>Eukaryota</taxon>
        <taxon>Fungi</taxon>
        <taxon>Fungi incertae sedis</taxon>
        <taxon>Microsporidia</taxon>
        <taxon>Tubulinosematoidea</taxon>
        <taxon>Tubulinosematidae</taxon>
        <taxon>Tubulinosema</taxon>
    </lineage>
</organism>
<dbReference type="SUPFAM" id="SSF57850">
    <property type="entry name" value="RING/U-box"/>
    <property type="match status" value="1"/>
</dbReference>
<dbReference type="Proteomes" id="UP000282876">
    <property type="component" value="Unassembled WGS sequence"/>
</dbReference>
<evidence type="ECO:0000256" key="3">
    <source>
        <dbReference type="ARBA" id="ARBA00022833"/>
    </source>
</evidence>
<keyword evidence="6" id="KW-1185">Reference proteome</keyword>
<evidence type="ECO:0000313" key="5">
    <source>
        <dbReference type="EMBL" id="RVD92908.1"/>
    </source>
</evidence>
<protein>
    <submittedName>
        <fullName evidence="5">DNA repair Mms21</fullName>
    </submittedName>
</protein>
<proteinExistence type="predicted"/>
<dbReference type="InterPro" id="IPR013083">
    <property type="entry name" value="Znf_RING/FYVE/PHD"/>
</dbReference>
<evidence type="ECO:0000259" key="4">
    <source>
        <dbReference type="Pfam" id="PF11789"/>
    </source>
</evidence>
<dbReference type="GO" id="GO:0008270">
    <property type="term" value="F:zinc ion binding"/>
    <property type="evidence" value="ECO:0007669"/>
    <property type="project" value="UniProtKB-KW"/>
</dbReference>
<name>A0A437AP99_9MICR</name>
<feature type="domain" description="SP-RING-type" evidence="4">
    <location>
        <begin position="79"/>
        <end position="131"/>
    </location>
</feature>
<comment type="caution">
    <text evidence="5">The sequence shown here is derived from an EMBL/GenBank/DDBJ whole genome shotgun (WGS) entry which is preliminary data.</text>
</comment>
<keyword evidence="2" id="KW-0863">Zinc-finger</keyword>
<dbReference type="Pfam" id="PF11789">
    <property type="entry name" value="zf-Nse"/>
    <property type="match status" value="1"/>
</dbReference>